<protein>
    <submittedName>
        <fullName evidence="2">Uncharacterized protein</fullName>
    </submittedName>
</protein>
<proteinExistence type="predicted"/>
<sequence>VDPLNPSSPAFESEPKDVIKVEDTVEYEDEIVPASVHEVGESSTAPFLREDSDGLLPGLMRRDINSLFSWMTSLLRRLCGQRTGVEEGTTAMENLVKKLSNAEEEKAKCKKLKKELEEARSSNILLRMRNERVERGIYWTRVRAHVFYREMISRGFVFEERPNEAIDVLVEDEKSPSTKPQGFPRDS</sequence>
<reference evidence="2" key="1">
    <citation type="journal article" date="2019" name="Sci. Rep.">
        <title>Draft genome of Tanacetum cinerariifolium, the natural source of mosquito coil.</title>
        <authorList>
            <person name="Yamashiro T."/>
            <person name="Shiraishi A."/>
            <person name="Satake H."/>
            <person name="Nakayama K."/>
        </authorList>
    </citation>
    <scope>NUCLEOTIDE SEQUENCE</scope>
</reference>
<feature type="coiled-coil region" evidence="1">
    <location>
        <begin position="85"/>
        <end position="129"/>
    </location>
</feature>
<dbReference type="EMBL" id="BKCJ010408243">
    <property type="protein sequence ID" value="GFA34565.1"/>
    <property type="molecule type" value="Genomic_DNA"/>
</dbReference>
<evidence type="ECO:0000313" key="2">
    <source>
        <dbReference type="EMBL" id="GFA34565.1"/>
    </source>
</evidence>
<name>A0A699JGW6_TANCI</name>
<feature type="non-terminal residue" evidence="2">
    <location>
        <position position="1"/>
    </location>
</feature>
<gene>
    <name evidence="2" type="ORF">Tci_606537</name>
</gene>
<accession>A0A699JGW6</accession>
<dbReference type="AlphaFoldDB" id="A0A699JGW6"/>
<comment type="caution">
    <text evidence="2">The sequence shown here is derived from an EMBL/GenBank/DDBJ whole genome shotgun (WGS) entry which is preliminary data.</text>
</comment>
<organism evidence="2">
    <name type="scientific">Tanacetum cinerariifolium</name>
    <name type="common">Dalmatian daisy</name>
    <name type="synonym">Chrysanthemum cinerariifolium</name>
    <dbReference type="NCBI Taxonomy" id="118510"/>
    <lineage>
        <taxon>Eukaryota</taxon>
        <taxon>Viridiplantae</taxon>
        <taxon>Streptophyta</taxon>
        <taxon>Embryophyta</taxon>
        <taxon>Tracheophyta</taxon>
        <taxon>Spermatophyta</taxon>
        <taxon>Magnoliopsida</taxon>
        <taxon>eudicotyledons</taxon>
        <taxon>Gunneridae</taxon>
        <taxon>Pentapetalae</taxon>
        <taxon>asterids</taxon>
        <taxon>campanulids</taxon>
        <taxon>Asterales</taxon>
        <taxon>Asteraceae</taxon>
        <taxon>Asteroideae</taxon>
        <taxon>Anthemideae</taxon>
        <taxon>Anthemidinae</taxon>
        <taxon>Tanacetum</taxon>
    </lineage>
</organism>
<evidence type="ECO:0000256" key="1">
    <source>
        <dbReference type="SAM" id="Coils"/>
    </source>
</evidence>
<keyword evidence="1" id="KW-0175">Coiled coil</keyword>